<keyword evidence="5" id="KW-0235">DNA replication</keyword>
<dbReference type="InterPro" id="IPR010372">
    <property type="entry name" value="DNA_pol3_delta_N"/>
</dbReference>
<dbReference type="Gene3D" id="1.10.8.60">
    <property type="match status" value="1"/>
</dbReference>
<keyword evidence="6" id="KW-0239">DNA-directed DNA polymerase</keyword>
<keyword evidence="3" id="KW-0808">Transferase</keyword>
<evidence type="ECO:0000256" key="1">
    <source>
        <dbReference type="ARBA" id="ARBA00012417"/>
    </source>
</evidence>
<evidence type="ECO:0000259" key="10">
    <source>
        <dbReference type="Pfam" id="PF06144"/>
    </source>
</evidence>
<feature type="domain" description="DNA polymerase III delta subunit-like C-terminal" evidence="11">
    <location>
        <begin position="215"/>
        <end position="319"/>
    </location>
</feature>
<dbReference type="AlphaFoldDB" id="A0A348WPB4"/>
<evidence type="ECO:0000259" key="11">
    <source>
        <dbReference type="Pfam" id="PF21694"/>
    </source>
</evidence>
<evidence type="ECO:0000256" key="2">
    <source>
        <dbReference type="ARBA" id="ARBA00017703"/>
    </source>
</evidence>
<dbReference type="SUPFAM" id="SSF48019">
    <property type="entry name" value="post-AAA+ oligomerization domain-like"/>
    <property type="match status" value="1"/>
</dbReference>
<evidence type="ECO:0000256" key="7">
    <source>
        <dbReference type="ARBA" id="ARBA00034754"/>
    </source>
</evidence>
<dbReference type="STRING" id="314276.OS145_12505"/>
<evidence type="ECO:0000256" key="3">
    <source>
        <dbReference type="ARBA" id="ARBA00022679"/>
    </source>
</evidence>
<evidence type="ECO:0000256" key="5">
    <source>
        <dbReference type="ARBA" id="ARBA00022705"/>
    </source>
</evidence>
<dbReference type="EMBL" id="DMUP01000143">
    <property type="protein sequence ID" value="HAR56376.1"/>
    <property type="molecule type" value="Genomic_DNA"/>
</dbReference>
<protein>
    <recommendedName>
        <fullName evidence="2 9">DNA polymerase III subunit delta</fullName>
        <ecNumber evidence="1 9">2.7.7.7</ecNumber>
    </recommendedName>
</protein>
<evidence type="ECO:0000313" key="12">
    <source>
        <dbReference type="EMBL" id="HAR56376.1"/>
    </source>
</evidence>
<sequence>MQAIFPEQLASSLQQRIPPVILLFGDELLLQQDCDEIIRHSLNQQLSSTPEYQRWRADAEFDWGQLSLQQQSMSLFGSFTVLDIELPEAKPGKPGSDALVDYVKQPNPDQLLILKGPRLKKEQLNSRWFKALAAQALQVKIFTPKRSQLPRFVMQRALRHQLQLSQTAAEVLSNWFEGNLFALEQEFIKWSLLPNPPQIDEKQIYERVADSSQFDVFGLQESIAAQDLSQAIHRLERLLDNDIELNILNWMLQREVQIISQLHVNAQHGLDHQAVFKQFAVWSSQQSAYSARASTHSDNSIKQMIALAERIERAIKGDRDEPLDVLLYHLVVLLSSPQLPASISQQLGVYSHVESDFWRYF</sequence>
<dbReference type="PANTHER" id="PTHR34388">
    <property type="entry name" value="DNA POLYMERASE III SUBUNIT DELTA"/>
    <property type="match status" value="1"/>
</dbReference>
<name>A0A348WPB4_9GAMM</name>
<dbReference type="PANTHER" id="PTHR34388:SF1">
    <property type="entry name" value="DNA POLYMERASE III SUBUNIT DELTA"/>
    <property type="match status" value="1"/>
</dbReference>
<dbReference type="CDD" id="cd18138">
    <property type="entry name" value="HLD_clamp_pol_III_delta"/>
    <property type="match status" value="1"/>
</dbReference>
<dbReference type="NCBIfam" id="TIGR01128">
    <property type="entry name" value="holA"/>
    <property type="match status" value="1"/>
</dbReference>
<dbReference type="SUPFAM" id="SSF52540">
    <property type="entry name" value="P-loop containing nucleoside triphosphate hydrolases"/>
    <property type="match status" value="1"/>
</dbReference>
<dbReference type="Gene3D" id="1.20.272.10">
    <property type="match status" value="1"/>
</dbReference>
<dbReference type="RefSeq" id="WP_286681730.1">
    <property type="nucleotide sequence ID" value="NZ_DAIRLQ010000003.1"/>
</dbReference>
<dbReference type="Pfam" id="PF06144">
    <property type="entry name" value="DNA_pol3_delta"/>
    <property type="match status" value="1"/>
</dbReference>
<feature type="domain" description="DNA polymerase III delta N-terminal" evidence="10">
    <location>
        <begin position="26"/>
        <end position="141"/>
    </location>
</feature>
<dbReference type="EC" id="2.7.7.7" evidence="1 9"/>
<organism evidence="12 13">
    <name type="scientific">Idiomarina baltica</name>
    <dbReference type="NCBI Taxonomy" id="190892"/>
    <lineage>
        <taxon>Bacteria</taxon>
        <taxon>Pseudomonadati</taxon>
        <taxon>Pseudomonadota</taxon>
        <taxon>Gammaproteobacteria</taxon>
        <taxon>Alteromonadales</taxon>
        <taxon>Idiomarinaceae</taxon>
        <taxon>Idiomarina</taxon>
    </lineage>
</organism>
<accession>A0A348WPB4</accession>
<dbReference type="Gene3D" id="3.40.50.300">
    <property type="entry name" value="P-loop containing nucleotide triphosphate hydrolases"/>
    <property type="match status" value="1"/>
</dbReference>
<evidence type="ECO:0000256" key="9">
    <source>
        <dbReference type="NCBIfam" id="TIGR01128"/>
    </source>
</evidence>
<dbReference type="Pfam" id="PF21694">
    <property type="entry name" value="DNA_pol3_delta_C"/>
    <property type="match status" value="1"/>
</dbReference>
<dbReference type="InterPro" id="IPR008921">
    <property type="entry name" value="DNA_pol3_clamp-load_cplx_C"/>
</dbReference>
<comment type="similarity">
    <text evidence="7">Belongs to the DNA polymerase HolA subunit family.</text>
</comment>
<dbReference type="GO" id="GO:0003887">
    <property type="term" value="F:DNA-directed DNA polymerase activity"/>
    <property type="evidence" value="ECO:0007669"/>
    <property type="project" value="UniProtKB-UniRule"/>
</dbReference>
<comment type="catalytic activity">
    <reaction evidence="8">
        <text>DNA(n) + a 2'-deoxyribonucleoside 5'-triphosphate = DNA(n+1) + diphosphate</text>
        <dbReference type="Rhea" id="RHEA:22508"/>
        <dbReference type="Rhea" id="RHEA-COMP:17339"/>
        <dbReference type="Rhea" id="RHEA-COMP:17340"/>
        <dbReference type="ChEBI" id="CHEBI:33019"/>
        <dbReference type="ChEBI" id="CHEBI:61560"/>
        <dbReference type="ChEBI" id="CHEBI:173112"/>
        <dbReference type="EC" id="2.7.7.7"/>
    </reaction>
</comment>
<keyword evidence="4" id="KW-0548">Nucleotidyltransferase</keyword>
<evidence type="ECO:0000313" key="13">
    <source>
        <dbReference type="Proteomes" id="UP000262878"/>
    </source>
</evidence>
<comment type="caution">
    <text evidence="12">The sequence shown here is derived from an EMBL/GenBank/DDBJ whole genome shotgun (WGS) entry which is preliminary data.</text>
</comment>
<reference evidence="12 13" key="1">
    <citation type="journal article" date="2018" name="Nat. Biotechnol.">
        <title>A standardized bacterial taxonomy based on genome phylogeny substantially revises the tree of life.</title>
        <authorList>
            <person name="Parks D.H."/>
            <person name="Chuvochina M."/>
            <person name="Waite D.W."/>
            <person name="Rinke C."/>
            <person name="Skarshewski A."/>
            <person name="Chaumeil P.A."/>
            <person name="Hugenholtz P."/>
        </authorList>
    </citation>
    <scope>NUCLEOTIDE SEQUENCE [LARGE SCALE GENOMIC DNA]</scope>
    <source>
        <strain evidence="12">UBA9360</strain>
    </source>
</reference>
<evidence type="ECO:0000256" key="6">
    <source>
        <dbReference type="ARBA" id="ARBA00022932"/>
    </source>
</evidence>
<proteinExistence type="inferred from homology"/>
<evidence type="ECO:0000256" key="4">
    <source>
        <dbReference type="ARBA" id="ARBA00022695"/>
    </source>
</evidence>
<dbReference type="InterPro" id="IPR048466">
    <property type="entry name" value="DNA_pol3_delta-like_C"/>
</dbReference>
<dbReference type="GO" id="GO:0009360">
    <property type="term" value="C:DNA polymerase III complex"/>
    <property type="evidence" value="ECO:0007669"/>
    <property type="project" value="UniProtKB-UniRule"/>
</dbReference>
<dbReference type="InterPro" id="IPR027417">
    <property type="entry name" value="P-loop_NTPase"/>
</dbReference>
<gene>
    <name evidence="12" type="primary">holA</name>
    <name evidence="12" type="ORF">DCR58_06265</name>
</gene>
<dbReference type="Proteomes" id="UP000262878">
    <property type="component" value="Unassembled WGS sequence"/>
</dbReference>
<dbReference type="GO" id="GO:0003677">
    <property type="term" value="F:DNA binding"/>
    <property type="evidence" value="ECO:0007669"/>
    <property type="project" value="InterPro"/>
</dbReference>
<dbReference type="InterPro" id="IPR005790">
    <property type="entry name" value="DNA_polIII_delta"/>
</dbReference>
<evidence type="ECO:0000256" key="8">
    <source>
        <dbReference type="ARBA" id="ARBA00049244"/>
    </source>
</evidence>
<dbReference type="GO" id="GO:0006261">
    <property type="term" value="P:DNA-templated DNA replication"/>
    <property type="evidence" value="ECO:0007669"/>
    <property type="project" value="TreeGrafter"/>
</dbReference>